<dbReference type="InterPro" id="IPR002372">
    <property type="entry name" value="PQQ_rpt_dom"/>
</dbReference>
<dbReference type="InterPro" id="IPR015943">
    <property type="entry name" value="WD40/YVTN_repeat-like_dom_sf"/>
</dbReference>
<evidence type="ECO:0000259" key="1">
    <source>
        <dbReference type="Pfam" id="PF13360"/>
    </source>
</evidence>
<proteinExistence type="predicted"/>
<dbReference type="Proteomes" id="UP000095042">
    <property type="component" value="Unassembled WGS sequence"/>
</dbReference>
<dbReference type="Gene3D" id="2.130.10.10">
    <property type="entry name" value="YVTN repeat-like/Quinoprotein amine dehydrogenase"/>
    <property type="match status" value="1"/>
</dbReference>
<comment type="caution">
    <text evidence="2">The sequence shown here is derived from an EMBL/GenBank/DDBJ whole genome shotgun (WGS) entry which is preliminary data.</text>
</comment>
<keyword evidence="3" id="KW-1185">Reference proteome</keyword>
<reference evidence="2 3" key="1">
    <citation type="journal article" date="2016" name="Environ. Microbiol.">
        <title>New Methyloceanibacter diversity from North Sea sediments includes methanotroph containing solely the soluble methane monooxygenase.</title>
        <authorList>
            <person name="Vekeman B."/>
            <person name="Kerckhof F.M."/>
            <person name="Cremers G."/>
            <person name="de Vos P."/>
            <person name="Vandamme P."/>
            <person name="Boon N."/>
            <person name="Op den Camp H.J."/>
            <person name="Heylen K."/>
        </authorList>
    </citation>
    <scope>NUCLEOTIDE SEQUENCE [LARGE SCALE GENOMIC DNA]</scope>
    <source>
        <strain evidence="2 3">R-67177</strain>
    </source>
</reference>
<evidence type="ECO:0000313" key="2">
    <source>
        <dbReference type="EMBL" id="ODS04131.1"/>
    </source>
</evidence>
<dbReference type="InterPro" id="IPR011047">
    <property type="entry name" value="Quinoprotein_ADH-like_sf"/>
</dbReference>
<dbReference type="PANTHER" id="PTHR34512">
    <property type="entry name" value="CELL SURFACE PROTEIN"/>
    <property type="match status" value="1"/>
</dbReference>
<feature type="domain" description="Pyrrolo-quinoline quinone repeat" evidence="1">
    <location>
        <begin position="47"/>
        <end position="108"/>
    </location>
</feature>
<dbReference type="Pfam" id="PF13360">
    <property type="entry name" value="PQQ_2"/>
    <property type="match status" value="2"/>
</dbReference>
<dbReference type="PANTHER" id="PTHR34512:SF30">
    <property type="entry name" value="OUTER MEMBRANE PROTEIN ASSEMBLY FACTOR BAMB"/>
    <property type="match status" value="1"/>
</dbReference>
<dbReference type="AlphaFoldDB" id="A0A1E3WEB2"/>
<feature type="domain" description="Pyrrolo-quinoline quinone repeat" evidence="1">
    <location>
        <begin position="3"/>
        <end position="35"/>
    </location>
</feature>
<protein>
    <recommendedName>
        <fullName evidence="1">Pyrrolo-quinoline quinone repeat domain-containing protein</fullName>
    </recommendedName>
</protein>
<organism evidence="2 3">
    <name type="scientific">Methyloceanibacter marginalis</name>
    <dbReference type="NCBI Taxonomy" id="1774971"/>
    <lineage>
        <taxon>Bacteria</taxon>
        <taxon>Pseudomonadati</taxon>
        <taxon>Pseudomonadota</taxon>
        <taxon>Alphaproteobacteria</taxon>
        <taxon>Hyphomicrobiales</taxon>
        <taxon>Hyphomicrobiaceae</taxon>
        <taxon>Methyloceanibacter</taxon>
    </lineage>
</organism>
<dbReference type="SUPFAM" id="SSF50998">
    <property type="entry name" value="Quinoprotein alcohol dehydrogenase-like"/>
    <property type="match status" value="1"/>
</dbReference>
<sequence>MASTQMPWVAGDAVFVVDVSNRLMALGRNDGEVRWVAELPNAARWSGPVLAGNQVWVVSSAGLLVGVDARGGQISSKVDLDTDVFVTPVVAGGRMYILSDDADLIALN</sequence>
<accession>A0A1E3WEB2</accession>
<evidence type="ECO:0000313" key="3">
    <source>
        <dbReference type="Proteomes" id="UP000095042"/>
    </source>
</evidence>
<name>A0A1E3WEB2_9HYPH</name>
<gene>
    <name evidence="2" type="ORF">AUC71_05670</name>
</gene>
<dbReference type="EMBL" id="LPWD01000009">
    <property type="protein sequence ID" value="ODS04131.1"/>
    <property type="molecule type" value="Genomic_DNA"/>
</dbReference>